<evidence type="ECO:0000313" key="2">
    <source>
        <dbReference type="Proteomes" id="UP000192980"/>
    </source>
</evidence>
<dbReference type="InterPro" id="IPR008969">
    <property type="entry name" value="CarboxyPept-like_regulatory"/>
</dbReference>
<dbReference type="RefSeq" id="WP_085471707.1">
    <property type="nucleotide sequence ID" value="NZ_CP038029.1"/>
</dbReference>
<evidence type="ECO:0000313" key="1">
    <source>
        <dbReference type="EMBL" id="SMG14626.1"/>
    </source>
</evidence>
<dbReference type="AlphaFoldDB" id="A0A1X7IJF8"/>
<reference evidence="1 2" key="1">
    <citation type="submission" date="2017-04" db="EMBL/GenBank/DDBJ databases">
        <authorList>
            <person name="Afonso C.L."/>
            <person name="Miller P.J."/>
            <person name="Scott M.A."/>
            <person name="Spackman E."/>
            <person name="Goraichik I."/>
            <person name="Dimitrov K.M."/>
            <person name="Suarez D.L."/>
            <person name="Swayne D.E."/>
        </authorList>
    </citation>
    <scope>NUCLEOTIDE SEQUENCE [LARGE SCALE GENOMIC DNA]</scope>
    <source>
        <strain evidence="1 2">DSM 22418</strain>
    </source>
</reference>
<dbReference type="Pfam" id="PF18939">
    <property type="entry name" value="DUF5686"/>
    <property type="match status" value="1"/>
</dbReference>
<dbReference type="SUPFAM" id="SSF49464">
    <property type="entry name" value="Carboxypeptidase regulatory domain-like"/>
    <property type="match status" value="1"/>
</dbReference>
<gene>
    <name evidence="1" type="ORF">SAMN05660862_0880</name>
</gene>
<dbReference type="STRING" id="561061.SAMN05660862_0880"/>
<protein>
    <submittedName>
        <fullName evidence="1">CarboxypepD_reg-like domain-containing protein</fullName>
    </submittedName>
</protein>
<sequence length="860" mass="99966">MSKHYYIKLTTQLGITFVFLLLSHIAFAQSIFLKGKVMDVTNKQPIGYATVAVIGGTSAASTDDNGNFSLKVDPRFSKIRFSYVGYESQDLSITSDQYQEMNVYLVPEENTIETITVKSPRRSKYSNKNNPAVELIRKVIEHKDENRIEAYDYAEYQQYEKISLGLSNLSEKFKNRKIFKNYQFLFEKEDAEEGAASGSYTLPAYIEERLSQFYTRKKPNTTKQLIKAEQKAQFDPKFVDNSGLSAYFNKLYQDIDIYESNIELVTNQFLSPIAGSSPTFYRFYITDTIKTEQPYLVELSFFPRNKADLLFQGKLYITLDGKYAVKKAELSVSDDINLNFVRDLDVKLDFQQDLNNRYYLRTSSLGLDFSLTDKGTGIKGNRTVTFEDFKTGVARPDSIYKGPSVVRVYEQTEGTQTSEFWSANRPVPLAKTELNIYKNIDTLQLMTSFQRFMDISALLLSGYKQLGPFELGPVNTFYSFNPVEGFRLRVGGRTTDRLSKRFYAEGYGAYGFKDEKWKYFLSGTYSLNNKSVYTFPQHYLRASFMRDTKIPGQNLEFVQEDNFLLSFKRGENERYLYNDIYRLEYKREFQNNFSYTLGISKWKQQPAGILTYQMLDENGNNKLFNELNTTEVSLSLRYAPHEEFYQGKLYRTPIYNKYPIFYMNYVGGIKGILDGEYDYHNFTLGADKRFYFSQLGFADVNIEGNYIAGSNIPFPFLNIHRANQTYAYQLRSYNLMNFLEFVSDHSVAANVQYYMNGFLLNKMPLIKKLKWREVFSVKAIYGGLRNENNPVYNDKVFQFQENADHEKITYGFGSKPYVEASVGLTNVFKILRVDYVRRLNYLDQPDAPKHGIRARIRFDF</sequence>
<name>A0A1X7IJF8_9SPHI</name>
<dbReference type="Gene3D" id="2.60.40.1120">
    <property type="entry name" value="Carboxypeptidase-like, regulatory domain"/>
    <property type="match status" value="1"/>
</dbReference>
<keyword evidence="2" id="KW-1185">Reference proteome</keyword>
<dbReference type="Pfam" id="PF13715">
    <property type="entry name" value="CarbopepD_reg_2"/>
    <property type="match status" value="1"/>
</dbReference>
<accession>A0A1X7IJF8</accession>
<dbReference type="InterPro" id="IPR043741">
    <property type="entry name" value="DUF5686"/>
</dbReference>
<organism evidence="1 2">
    <name type="scientific">Sphingobacterium psychroaquaticum</name>
    <dbReference type="NCBI Taxonomy" id="561061"/>
    <lineage>
        <taxon>Bacteria</taxon>
        <taxon>Pseudomonadati</taxon>
        <taxon>Bacteroidota</taxon>
        <taxon>Sphingobacteriia</taxon>
        <taxon>Sphingobacteriales</taxon>
        <taxon>Sphingobacteriaceae</taxon>
        <taxon>Sphingobacterium</taxon>
    </lineage>
</organism>
<dbReference type="OrthoDB" id="983143at2"/>
<dbReference type="EMBL" id="FXAU01000001">
    <property type="protein sequence ID" value="SMG14626.1"/>
    <property type="molecule type" value="Genomic_DNA"/>
</dbReference>
<proteinExistence type="predicted"/>
<dbReference type="Proteomes" id="UP000192980">
    <property type="component" value="Unassembled WGS sequence"/>
</dbReference>